<evidence type="ECO:0000256" key="6">
    <source>
        <dbReference type="SAM" id="Coils"/>
    </source>
</evidence>
<protein>
    <submittedName>
        <fullName evidence="9">Protein FLX-like 4 isoform X3</fullName>
    </submittedName>
</protein>
<feature type="coiled-coil region" evidence="6">
    <location>
        <begin position="135"/>
        <end position="162"/>
    </location>
</feature>
<keyword evidence="2" id="KW-0217">Developmental protein</keyword>
<reference evidence="8" key="1">
    <citation type="journal article" date="2012" name="Nat. Commun.">
        <title>The genome of Prunus mume.</title>
        <authorList>
            <person name="Zhang Q."/>
            <person name="Chen W."/>
            <person name="Sun L."/>
            <person name="Zhao F."/>
            <person name="Huang B."/>
            <person name="Yang W."/>
            <person name="Tao Y."/>
            <person name="Wang J."/>
            <person name="Yuan Z."/>
            <person name="Fan G."/>
            <person name="Xing Z."/>
            <person name="Han C."/>
            <person name="Pan H."/>
            <person name="Zhong X."/>
            <person name="Shi W."/>
            <person name="Liang X."/>
            <person name="Du D."/>
            <person name="Sun F."/>
            <person name="Xu Z."/>
            <person name="Hao R."/>
            <person name="Lv T."/>
            <person name="Lv Y."/>
            <person name="Zheng Z."/>
            <person name="Sun M."/>
            <person name="Luo L."/>
            <person name="Cai M."/>
            <person name="Gao Y."/>
            <person name="Wang J."/>
            <person name="Yin Y."/>
            <person name="Xu X."/>
            <person name="Cheng T."/>
            <person name="Wang J."/>
        </authorList>
    </citation>
    <scope>NUCLEOTIDE SEQUENCE [LARGE SCALE GENOMIC DNA]</scope>
</reference>
<keyword evidence="3" id="KW-0221">Differentiation</keyword>
<reference evidence="9" key="2">
    <citation type="submission" date="2025-08" db="UniProtKB">
        <authorList>
            <consortium name="RefSeq"/>
        </authorList>
    </citation>
    <scope>IDENTIFICATION</scope>
</reference>
<feature type="coiled-coil region" evidence="6">
    <location>
        <begin position="201"/>
        <end position="228"/>
    </location>
</feature>
<accession>A0ABM0NEG2</accession>
<proteinExistence type="inferred from homology"/>
<evidence type="ECO:0000313" key="9">
    <source>
        <dbReference type="RefSeq" id="XP_008223571.1"/>
    </source>
</evidence>
<evidence type="ECO:0000256" key="4">
    <source>
        <dbReference type="ARBA" id="ARBA00023054"/>
    </source>
</evidence>
<feature type="region of interest" description="Disordered" evidence="7">
    <location>
        <begin position="1"/>
        <end position="27"/>
    </location>
</feature>
<sequence>MSGRRKIPSSFERRPIQSPGMMRHGPLPGLGPPGHRPFEALPRPELLENKIAYQAAEIKQLTGDNHRLAATHVDLRQDLLAAEEELQRLKAHMRSIQTESDIQMRGLLDKIAKREADIEAGEGVKKELQKAHMEAQTLVAARQELTIQIRQATEELQKARLDVEKLPGLHAELDSLRREHHRLRSTFEYEKGLNIEEVEQMKAMEKNLIGMAREVERLRDEVSNAEKRAHGAGVYFDGYGRPYVSTGVRPPGEGTIPYASSSGIAAGAVVPTAGGGAIWGAAYDPSLDTAAAGAAVSNAGLGSAPRGYDSTLSR</sequence>
<evidence type="ECO:0000256" key="3">
    <source>
        <dbReference type="ARBA" id="ARBA00022782"/>
    </source>
</evidence>
<keyword evidence="5" id="KW-0287">Flowering</keyword>
<gene>
    <name evidence="9" type="primary">LOC103323357</name>
</gene>
<dbReference type="PANTHER" id="PTHR33405:SF18">
    <property type="entry name" value="PROTEIN FLX-LIKE 4"/>
    <property type="match status" value="1"/>
</dbReference>
<evidence type="ECO:0000313" key="8">
    <source>
        <dbReference type="Proteomes" id="UP000694861"/>
    </source>
</evidence>
<keyword evidence="8" id="KW-1185">Reference proteome</keyword>
<evidence type="ECO:0000256" key="5">
    <source>
        <dbReference type="ARBA" id="ARBA00023089"/>
    </source>
</evidence>
<keyword evidence="4 6" id="KW-0175">Coiled coil</keyword>
<evidence type="ECO:0000256" key="2">
    <source>
        <dbReference type="ARBA" id="ARBA00022473"/>
    </source>
</evidence>
<evidence type="ECO:0000256" key="7">
    <source>
        <dbReference type="SAM" id="MobiDB-lite"/>
    </source>
</evidence>
<evidence type="ECO:0000256" key="1">
    <source>
        <dbReference type="ARBA" id="ARBA00005405"/>
    </source>
</evidence>
<dbReference type="GeneID" id="103323357"/>
<name>A0ABM0NEG2_PRUMU</name>
<dbReference type="InterPro" id="IPR040353">
    <property type="entry name" value="FLX/FLX-like"/>
</dbReference>
<dbReference type="PANTHER" id="PTHR33405">
    <property type="entry name" value="PROTEIN FLX-LIKE 2"/>
    <property type="match status" value="1"/>
</dbReference>
<feature type="coiled-coil region" evidence="6">
    <location>
        <begin position="72"/>
        <end position="99"/>
    </location>
</feature>
<dbReference type="RefSeq" id="XP_008223571.1">
    <property type="nucleotide sequence ID" value="XM_008225349.2"/>
</dbReference>
<dbReference type="Proteomes" id="UP000694861">
    <property type="component" value="Linkage group LG2"/>
</dbReference>
<comment type="similarity">
    <text evidence="1">Belongs to the FLX family.</text>
</comment>
<organism evidence="8 9">
    <name type="scientific">Prunus mume</name>
    <name type="common">Japanese apricot</name>
    <name type="synonym">Armeniaca mume</name>
    <dbReference type="NCBI Taxonomy" id="102107"/>
    <lineage>
        <taxon>Eukaryota</taxon>
        <taxon>Viridiplantae</taxon>
        <taxon>Streptophyta</taxon>
        <taxon>Embryophyta</taxon>
        <taxon>Tracheophyta</taxon>
        <taxon>Spermatophyta</taxon>
        <taxon>Magnoliopsida</taxon>
        <taxon>eudicotyledons</taxon>
        <taxon>Gunneridae</taxon>
        <taxon>Pentapetalae</taxon>
        <taxon>rosids</taxon>
        <taxon>fabids</taxon>
        <taxon>Rosales</taxon>
        <taxon>Rosaceae</taxon>
        <taxon>Amygdaloideae</taxon>
        <taxon>Amygdaleae</taxon>
        <taxon>Prunus</taxon>
    </lineage>
</organism>